<dbReference type="PROSITE" id="PS00096">
    <property type="entry name" value="SHMT"/>
    <property type="match status" value="1"/>
</dbReference>
<keyword evidence="7 9" id="KW-0663">Pyridoxal phosphate</keyword>
<dbReference type="EMBL" id="BFEA01000534">
    <property type="protein sequence ID" value="GBG85767.1"/>
    <property type="molecule type" value="Genomic_DNA"/>
</dbReference>
<gene>
    <name evidence="11" type="ORF">CBR_g40496</name>
</gene>
<comment type="similarity">
    <text evidence="4 9">Belongs to the SHMT family.</text>
</comment>
<evidence type="ECO:0000256" key="1">
    <source>
        <dbReference type="ARBA" id="ARBA00001528"/>
    </source>
</evidence>
<dbReference type="GO" id="GO:0005739">
    <property type="term" value="C:mitochondrion"/>
    <property type="evidence" value="ECO:0007669"/>
    <property type="project" value="TreeGrafter"/>
</dbReference>
<organism evidence="11 12">
    <name type="scientific">Chara braunii</name>
    <name type="common">Braun's stonewort</name>
    <dbReference type="NCBI Taxonomy" id="69332"/>
    <lineage>
        <taxon>Eukaryota</taxon>
        <taxon>Viridiplantae</taxon>
        <taxon>Streptophyta</taxon>
        <taxon>Charophyceae</taxon>
        <taxon>Charales</taxon>
        <taxon>Characeae</taxon>
        <taxon>Chara</taxon>
    </lineage>
</organism>
<evidence type="ECO:0000256" key="5">
    <source>
        <dbReference type="ARBA" id="ARBA00022563"/>
    </source>
</evidence>
<dbReference type="Gramene" id="GBG85767">
    <property type="protein sequence ID" value="GBG85767"/>
    <property type="gene ID" value="CBR_g40496"/>
</dbReference>
<dbReference type="CDD" id="cd00378">
    <property type="entry name" value="SHMT"/>
    <property type="match status" value="1"/>
</dbReference>
<dbReference type="GO" id="GO:0004372">
    <property type="term" value="F:glycine hydroxymethyltransferase activity"/>
    <property type="evidence" value="ECO:0007669"/>
    <property type="project" value="UniProtKB-EC"/>
</dbReference>
<evidence type="ECO:0000256" key="4">
    <source>
        <dbReference type="ARBA" id="ARBA00006376"/>
    </source>
</evidence>
<dbReference type="NCBIfam" id="NF000586">
    <property type="entry name" value="PRK00011.1"/>
    <property type="match status" value="1"/>
</dbReference>
<evidence type="ECO:0000256" key="2">
    <source>
        <dbReference type="ARBA" id="ARBA00001933"/>
    </source>
</evidence>
<dbReference type="Proteomes" id="UP000265515">
    <property type="component" value="Unassembled WGS sequence"/>
</dbReference>
<comment type="function">
    <text evidence="8">Catalyzes the interconversion of serine and glycine.</text>
</comment>
<dbReference type="FunFam" id="3.40.640.10:FF:000097">
    <property type="entry name" value="Serine hydroxymethyltransferase"/>
    <property type="match status" value="1"/>
</dbReference>
<evidence type="ECO:0000259" key="10">
    <source>
        <dbReference type="Pfam" id="PF00464"/>
    </source>
</evidence>
<dbReference type="AlphaFoldDB" id="A0A388LTX9"/>
<evidence type="ECO:0000256" key="7">
    <source>
        <dbReference type="ARBA" id="ARBA00022898"/>
    </source>
</evidence>
<dbReference type="InterPro" id="IPR039429">
    <property type="entry name" value="SHMT-like_dom"/>
</dbReference>
<dbReference type="InterPro" id="IPR049943">
    <property type="entry name" value="Ser_HO-MeTrfase-like"/>
</dbReference>
<dbReference type="PANTHER" id="PTHR11680">
    <property type="entry name" value="SERINE HYDROXYMETHYLTRANSFERASE"/>
    <property type="match status" value="1"/>
</dbReference>
<evidence type="ECO:0000256" key="3">
    <source>
        <dbReference type="ARBA" id="ARBA00004777"/>
    </source>
</evidence>
<keyword evidence="6 9" id="KW-0808">Transferase</keyword>
<protein>
    <recommendedName>
        <fullName evidence="9">Serine hydroxymethyltransferase</fullName>
        <ecNumber evidence="9">2.1.2.1</ecNumber>
    </recommendedName>
</protein>
<dbReference type="InterPro" id="IPR019798">
    <property type="entry name" value="Ser_HO-MeTrfase_PLP_BS"/>
</dbReference>
<comment type="pathway">
    <text evidence="3 9">One-carbon metabolism; tetrahydrofolate interconversion.</text>
</comment>
<dbReference type="GO" id="GO:0035999">
    <property type="term" value="P:tetrahydrofolate interconversion"/>
    <property type="evidence" value="ECO:0007669"/>
    <property type="project" value="UniProtKB-UniPathway"/>
</dbReference>
<evidence type="ECO:0000313" key="11">
    <source>
        <dbReference type="EMBL" id="GBG85767.1"/>
    </source>
</evidence>
<dbReference type="HAMAP" id="MF_00051">
    <property type="entry name" value="SHMT"/>
    <property type="match status" value="1"/>
</dbReference>
<dbReference type="SUPFAM" id="SSF53383">
    <property type="entry name" value="PLP-dependent transferases"/>
    <property type="match status" value="1"/>
</dbReference>
<keyword evidence="12" id="KW-1185">Reference proteome</keyword>
<dbReference type="Gene3D" id="3.40.640.10">
    <property type="entry name" value="Type I PLP-dependent aspartate aminotransferase-like (Major domain)"/>
    <property type="match status" value="1"/>
</dbReference>
<reference evidence="11 12" key="1">
    <citation type="journal article" date="2018" name="Cell">
        <title>The Chara Genome: Secondary Complexity and Implications for Plant Terrestrialization.</title>
        <authorList>
            <person name="Nishiyama T."/>
            <person name="Sakayama H."/>
            <person name="Vries J.D."/>
            <person name="Buschmann H."/>
            <person name="Saint-Marcoux D."/>
            <person name="Ullrich K.K."/>
            <person name="Haas F.B."/>
            <person name="Vanderstraeten L."/>
            <person name="Becker D."/>
            <person name="Lang D."/>
            <person name="Vosolsobe S."/>
            <person name="Rombauts S."/>
            <person name="Wilhelmsson P.K.I."/>
            <person name="Janitza P."/>
            <person name="Kern R."/>
            <person name="Heyl A."/>
            <person name="Rumpler F."/>
            <person name="Villalobos L.I.A.C."/>
            <person name="Clay J.M."/>
            <person name="Skokan R."/>
            <person name="Toyoda A."/>
            <person name="Suzuki Y."/>
            <person name="Kagoshima H."/>
            <person name="Schijlen E."/>
            <person name="Tajeshwar N."/>
            <person name="Catarino B."/>
            <person name="Hetherington A.J."/>
            <person name="Saltykova A."/>
            <person name="Bonnot C."/>
            <person name="Breuninger H."/>
            <person name="Symeonidi A."/>
            <person name="Radhakrishnan G.V."/>
            <person name="Van Nieuwerburgh F."/>
            <person name="Deforce D."/>
            <person name="Chang C."/>
            <person name="Karol K.G."/>
            <person name="Hedrich R."/>
            <person name="Ulvskov P."/>
            <person name="Glockner G."/>
            <person name="Delwiche C.F."/>
            <person name="Petrasek J."/>
            <person name="Van de Peer Y."/>
            <person name="Friml J."/>
            <person name="Beilby M."/>
            <person name="Dolan L."/>
            <person name="Kohara Y."/>
            <person name="Sugano S."/>
            <person name="Fujiyama A."/>
            <person name="Delaux P.-M."/>
            <person name="Quint M."/>
            <person name="TheiBen G."/>
            <person name="Hagemann M."/>
            <person name="Harholt J."/>
            <person name="Dunand C."/>
            <person name="Zachgo S."/>
            <person name="Langdale J."/>
            <person name="Maumus F."/>
            <person name="Straeten D.V.D."/>
            <person name="Gould S.B."/>
            <person name="Rensing S.A."/>
        </authorList>
    </citation>
    <scope>NUCLEOTIDE SEQUENCE [LARGE SCALE GENOMIC DNA]</scope>
    <source>
        <strain evidence="11 12">S276</strain>
    </source>
</reference>
<dbReference type="InterPro" id="IPR015421">
    <property type="entry name" value="PyrdxlP-dep_Trfase_major"/>
</dbReference>
<comment type="cofactor">
    <cofactor evidence="2 9">
        <name>pyridoxal 5'-phosphate</name>
        <dbReference type="ChEBI" id="CHEBI:597326"/>
    </cofactor>
</comment>
<dbReference type="InterPro" id="IPR015424">
    <property type="entry name" value="PyrdxlP-dep_Trfase"/>
</dbReference>
<dbReference type="GO" id="GO:0019264">
    <property type="term" value="P:glycine biosynthetic process from serine"/>
    <property type="evidence" value="ECO:0007669"/>
    <property type="project" value="InterPro"/>
</dbReference>
<evidence type="ECO:0000256" key="9">
    <source>
        <dbReference type="RuleBase" id="RU000585"/>
    </source>
</evidence>
<dbReference type="Gene3D" id="3.90.1150.10">
    <property type="entry name" value="Aspartate Aminotransferase, domain 1"/>
    <property type="match status" value="1"/>
</dbReference>
<dbReference type="InterPro" id="IPR015422">
    <property type="entry name" value="PyrdxlP-dep_Trfase_small"/>
</dbReference>
<dbReference type="Pfam" id="PF00464">
    <property type="entry name" value="SHMT"/>
    <property type="match status" value="1"/>
</dbReference>
<dbReference type="EC" id="2.1.2.1" evidence="9"/>
<keyword evidence="5 9" id="KW-0554">One-carbon metabolism</keyword>
<accession>A0A388LTX9</accession>
<dbReference type="OrthoDB" id="10265628at2759"/>
<dbReference type="InterPro" id="IPR001085">
    <property type="entry name" value="Ser_HO-MeTrfase"/>
</dbReference>
<comment type="caution">
    <text evidence="11">The sequence shown here is derived from an EMBL/GenBank/DDBJ whole genome shotgun (WGS) entry which is preliminary data.</text>
</comment>
<proteinExistence type="inferred from homology"/>
<evidence type="ECO:0000256" key="6">
    <source>
        <dbReference type="ARBA" id="ARBA00022679"/>
    </source>
</evidence>
<dbReference type="GO" id="GO:0030170">
    <property type="term" value="F:pyridoxal phosphate binding"/>
    <property type="evidence" value="ECO:0007669"/>
    <property type="project" value="InterPro"/>
</dbReference>
<comment type="catalytic activity">
    <reaction evidence="1 9">
        <text>(6R)-5,10-methylene-5,6,7,8-tetrahydrofolate + glycine + H2O = (6S)-5,6,7,8-tetrahydrofolate + L-serine</text>
        <dbReference type="Rhea" id="RHEA:15481"/>
        <dbReference type="ChEBI" id="CHEBI:15377"/>
        <dbReference type="ChEBI" id="CHEBI:15636"/>
        <dbReference type="ChEBI" id="CHEBI:33384"/>
        <dbReference type="ChEBI" id="CHEBI:57305"/>
        <dbReference type="ChEBI" id="CHEBI:57453"/>
        <dbReference type="EC" id="2.1.2.1"/>
    </reaction>
</comment>
<dbReference type="UniPathway" id="UPA00193"/>
<evidence type="ECO:0000313" key="12">
    <source>
        <dbReference type="Proteomes" id="UP000265515"/>
    </source>
</evidence>
<dbReference type="PANTHER" id="PTHR11680:SF7">
    <property type="entry name" value="SERINE HYDROXYMETHYLTRANSFERASE 7"/>
    <property type="match status" value="1"/>
</dbReference>
<feature type="domain" description="Serine hydroxymethyltransferase-like" evidence="10">
    <location>
        <begin position="106"/>
        <end position="506"/>
    </location>
</feature>
<name>A0A388LTX9_CHABU</name>
<evidence type="ECO:0000256" key="8">
    <source>
        <dbReference type="ARBA" id="ARBA00059150"/>
    </source>
</evidence>
<comment type="function">
    <text evidence="9">Interconversion of serine and glycine.</text>
</comment>
<sequence length="684" mass="73533">MAEVRAGGETVAAQTVGTAGTGPADANGENGVLLAAAGVGVGGGGGLGGIGGIGGGGGGSVLGKVKANGGLAINNCYLDDEPSRKRRKWVGVSKPLTKWGNCSLGEGDPEIFDLIEKEKNRQWKGVELIASENFVSQAVIEALGSPLTNKYSEGMPGARYYGGNEFIDQIEMMCQERALTVFRLDAEHWGVNVQPYSCSSANFAVYTALLQPHDRLMGLDLPSGGHLTHGYYTSSGRKVSASSIFFESLPYKVDPDTGYIDYDKLEAKAMDFRPKIIICGGSAYPREWDYARFRSVADKCGALLMCDMAHVSGLIAAQEADSPFVYCDVITTTTHKTLRGPRSGMIFYRRGPKPVKKGQNLNDEVEYYDFEDKINFSVFPSLQGGPHNNTIAALAVSLKEVATEEFRVYQQQVRRNAKALAAALMRMGCRLVTGGTDNHLVLWDLRPLGLTGAKMEKVCEMCHITLNKNAVFGDSSNAGPGGVRLGSPAMTTRGCKEEDFEVIAKFLERAVMIALSIQKEHGRSMRDFMKGLDGHPDLADLRVAVERFAASFDMPGFDRPANFVDLGRWEVLGCLTVNADLASSGTSLLRSPEQVCISQARPANFVDLGRWEVLGCLTVNADLASSGTSLLRSPEQVCISQAVQIGSRDSLLYPSMASSGMLAKPSQLGFKVVEHTVHAGKECG</sequence>
<dbReference type="STRING" id="69332.A0A388LTX9"/>